<dbReference type="PANTHER" id="PTHR31637:SF0">
    <property type="entry name" value="2,3-BISPHOSPHOGLYCERATE-INDEPENDENT PHOSPHOGLYCERATE MUTASE"/>
    <property type="match status" value="1"/>
</dbReference>
<dbReference type="GO" id="GO:0030145">
    <property type="term" value="F:manganese ion binding"/>
    <property type="evidence" value="ECO:0007669"/>
    <property type="project" value="InterPro"/>
</dbReference>
<reference evidence="14 15" key="1">
    <citation type="submission" date="2016-05" db="EMBL/GenBank/DDBJ databases">
        <title>First whole genome sequencing of Entamoeba histolytica HM1:IMSS-clone-6.</title>
        <authorList>
            <person name="Mukherjee Avik.K."/>
            <person name="Izumyama S."/>
            <person name="Nakada-Tsukui K."/>
            <person name="Nozaki T."/>
        </authorList>
    </citation>
    <scope>NUCLEOTIDE SEQUENCE [LARGE SCALE GENOMIC DNA]</scope>
    <source>
        <strain evidence="14 15">HM1:IMSS clone 6</strain>
    </source>
</reference>
<feature type="domain" description="Metalloenzyme" evidence="12">
    <location>
        <begin position="16"/>
        <end position="542"/>
    </location>
</feature>
<evidence type="ECO:0000259" key="13">
    <source>
        <dbReference type="Pfam" id="PF06415"/>
    </source>
</evidence>
<evidence type="ECO:0000256" key="7">
    <source>
        <dbReference type="ARBA" id="ARBA00023211"/>
    </source>
</evidence>
<dbReference type="AlphaFoldDB" id="A0A5K1V4M5"/>
<evidence type="ECO:0000256" key="6">
    <source>
        <dbReference type="ARBA" id="ARBA00023152"/>
    </source>
</evidence>
<evidence type="ECO:0000256" key="8">
    <source>
        <dbReference type="ARBA" id="ARBA00023235"/>
    </source>
</evidence>
<feature type="binding site" evidence="10">
    <location>
        <begin position="169"/>
        <end position="170"/>
    </location>
    <ligand>
        <name>substrate</name>
    </ligand>
</feature>
<dbReference type="VEuPathDB" id="AmoebaDB:EHI7A_153430"/>
<dbReference type="EMBL" id="BDEQ01000001">
    <property type="protein sequence ID" value="GAT92023.1"/>
    <property type="molecule type" value="Genomic_DNA"/>
</dbReference>
<evidence type="ECO:0000256" key="1">
    <source>
        <dbReference type="ARBA" id="ARBA00001936"/>
    </source>
</evidence>
<dbReference type="SUPFAM" id="SSF64158">
    <property type="entry name" value="2,3-Bisphosphoglycerate-independent phosphoglycerate mutase, substrate-binding domain"/>
    <property type="match status" value="1"/>
</dbReference>
<dbReference type="PIRSF" id="PIRSF001492">
    <property type="entry name" value="IPGAM"/>
    <property type="match status" value="1"/>
</dbReference>
<comment type="similarity">
    <text evidence="3">Belongs to the BPG-independent phosphoglycerate mutase family.</text>
</comment>
<organism evidence="14 15">
    <name type="scientific">Entamoeba histolytica</name>
    <dbReference type="NCBI Taxonomy" id="5759"/>
    <lineage>
        <taxon>Eukaryota</taxon>
        <taxon>Amoebozoa</taxon>
        <taxon>Evosea</taxon>
        <taxon>Archamoebae</taxon>
        <taxon>Mastigamoebida</taxon>
        <taxon>Entamoebidae</taxon>
        <taxon>Entamoeba</taxon>
    </lineage>
</organism>
<dbReference type="InterPro" id="IPR011258">
    <property type="entry name" value="BPG-indep_PGM_N"/>
</dbReference>
<evidence type="ECO:0000313" key="14">
    <source>
        <dbReference type="EMBL" id="GAT92023.1"/>
    </source>
</evidence>
<dbReference type="VEuPathDB" id="AmoebaDB:EHI5A_151130"/>
<proteinExistence type="inferred from homology"/>
<dbReference type="GO" id="GO:0004619">
    <property type="term" value="F:phosphoglycerate mutase activity"/>
    <property type="evidence" value="ECO:0007669"/>
    <property type="project" value="UniProtKB-EC"/>
</dbReference>
<dbReference type="EC" id="5.4.2.12" evidence="4"/>
<evidence type="ECO:0000259" key="12">
    <source>
        <dbReference type="Pfam" id="PF01676"/>
    </source>
</evidence>
<feature type="binding site" evidence="10">
    <location>
        <position position="371"/>
    </location>
    <ligand>
        <name>substrate</name>
    </ligand>
</feature>
<evidence type="ECO:0000256" key="2">
    <source>
        <dbReference type="ARBA" id="ARBA00004798"/>
    </source>
</evidence>
<dbReference type="InterPro" id="IPR017850">
    <property type="entry name" value="Alkaline_phosphatase_core_sf"/>
</dbReference>
<dbReference type="SMR" id="A0A5K1V4M5"/>
<comment type="pathway">
    <text evidence="2">Carbohydrate degradation; glycolysis; pyruvate from D-glyceraldehyde 3-phosphate: step 3/5.</text>
</comment>
<dbReference type="GO" id="GO:0006007">
    <property type="term" value="P:glucose catabolic process"/>
    <property type="evidence" value="ECO:0007669"/>
    <property type="project" value="InterPro"/>
</dbReference>
<dbReference type="Pfam" id="PF06415">
    <property type="entry name" value="iPGM_N"/>
    <property type="match status" value="1"/>
</dbReference>
<evidence type="ECO:0000256" key="9">
    <source>
        <dbReference type="PIRSR" id="PIRSR001492-1"/>
    </source>
</evidence>
<dbReference type="InterPro" id="IPR036646">
    <property type="entry name" value="PGAM_B_sf"/>
</dbReference>
<dbReference type="SUPFAM" id="SSF53649">
    <property type="entry name" value="Alkaline phosphatase-like"/>
    <property type="match status" value="1"/>
</dbReference>
<feature type="binding site" evidence="11">
    <location>
        <position position="481"/>
    </location>
    <ligand>
        <name>Mn(2+)</name>
        <dbReference type="ChEBI" id="CHEBI:29035"/>
        <label>2</label>
    </ligand>
</feature>
<dbReference type="VEuPathDB" id="AmoebaDB:EHI8A_173140"/>
<dbReference type="OMA" id="FMDGRDT"/>
<feature type="binding site" evidence="11">
    <location>
        <position position="482"/>
    </location>
    <ligand>
        <name>Mn(2+)</name>
        <dbReference type="ChEBI" id="CHEBI:29035"/>
        <label>2</label>
    </ligand>
</feature>
<dbReference type="InterPro" id="IPR005995">
    <property type="entry name" value="Pgm_bpd_ind"/>
</dbReference>
<evidence type="ECO:0000256" key="10">
    <source>
        <dbReference type="PIRSR" id="PIRSR001492-2"/>
    </source>
</evidence>
<feature type="active site" description="Phosphoserine intermediate" evidence="9">
    <location>
        <position position="78"/>
    </location>
</feature>
<comment type="cofactor">
    <cofactor evidence="1">
        <name>Mn(2+)</name>
        <dbReference type="ChEBI" id="CHEBI:29035"/>
    </cofactor>
</comment>
<protein>
    <recommendedName>
        <fullName evidence="4">phosphoglycerate mutase (2,3-diphosphoglycerate-independent)</fullName>
        <ecNumber evidence="4">5.4.2.12</ecNumber>
    </recommendedName>
</protein>
<comment type="caution">
    <text evidence="14">The sequence shown here is derived from an EMBL/GenBank/DDBJ whole genome shotgun (WGS) entry which is preliminary data.</text>
</comment>
<feature type="binding site" evidence="11">
    <location>
        <position position="440"/>
    </location>
    <ligand>
        <name>Mn(2+)</name>
        <dbReference type="ChEBI" id="CHEBI:29035"/>
        <label>1</label>
    </ligand>
</feature>
<dbReference type="Gene3D" id="3.40.1450.10">
    <property type="entry name" value="BPG-independent phosphoglycerate mutase, domain B"/>
    <property type="match status" value="1"/>
</dbReference>
<feature type="domain" description="BPG-independent PGAM N-terminal" evidence="13">
    <location>
        <begin position="98"/>
        <end position="332"/>
    </location>
</feature>
<dbReference type="PANTHER" id="PTHR31637">
    <property type="entry name" value="2,3-BISPHOSPHOGLYCERATE-INDEPENDENT PHOSPHOGLYCERATE MUTASE"/>
    <property type="match status" value="1"/>
</dbReference>
<feature type="binding site" evidence="10">
    <location>
        <begin position="295"/>
        <end position="298"/>
    </location>
    <ligand>
        <name>substrate</name>
    </ligand>
</feature>
<evidence type="ECO:0000256" key="3">
    <source>
        <dbReference type="ARBA" id="ARBA00008819"/>
    </source>
</evidence>
<keyword evidence="7 11" id="KW-0464">Manganese</keyword>
<sequence>MEGLKPNTKLQPRQGPVVVCILDGFGIDKEGPGNCVTLANPPYYNKLLAEAKEQHLHTIIKANGPYVGLPTEADMGNSEVGHNALGAGQIYSQGTKLVEESIESGKFFETENWKNVVGAAVKEGKTVHFIGLLSDGNVHSNTTQLFQMMDGVVKCGGKKIRVHPLLDGRDVAPDSGLMYIDKLEKKLAQLQAAGIDAKIASGGGRMHMTMDRYEADWSMVERGWKAHVRGIVPEGDITPEYTGYYHSAKEAVELARKLFPEKLDQFNPAFVIVDQEGKPIGKMVDGDAVINFNFRGDRAIEISKAFYQGEEFKAFDRVYTPKLRYAGLLEYDSDNHVPPQYLCAPPDIKGVSSEYLVKSGVKCFAIAETHKYGHVTYFWNGNKSGYFDDKLEKYEQIKSLPNDLTESHPEMKAKEVCDRLIEVLESKEYKYLRVNFANPDMVGHTGNIQSGVKAVLTCDECLKRLDEEVRKQKGILLVTADHGNVETMLDKLGKPMTSHTCNPVNLFIRDYDYKGEYVIDESVEHPGLANVTATYINLLGFEQPSFYKPSLIKFI</sequence>
<evidence type="ECO:0000313" key="15">
    <source>
        <dbReference type="Proteomes" id="UP000078387"/>
    </source>
</evidence>
<evidence type="ECO:0000256" key="5">
    <source>
        <dbReference type="ARBA" id="ARBA00022723"/>
    </source>
</evidence>
<dbReference type="VEuPathDB" id="AmoebaDB:KM1_243180"/>
<dbReference type="FunFam" id="3.40.1450.10:FF:000002">
    <property type="entry name" value="2,3-bisphosphoglycerate-independent phosphoglycerate mutase"/>
    <property type="match status" value="1"/>
</dbReference>
<dbReference type="Proteomes" id="UP000078387">
    <property type="component" value="Unassembled WGS sequence"/>
</dbReference>
<feature type="binding site" evidence="10">
    <location>
        <position position="212"/>
    </location>
    <ligand>
        <name>substrate</name>
    </ligand>
</feature>
<feature type="binding site" evidence="10">
    <location>
        <position position="139"/>
    </location>
    <ligand>
        <name>substrate</name>
    </ligand>
</feature>
<evidence type="ECO:0000256" key="11">
    <source>
        <dbReference type="PIRSR" id="PIRSR001492-3"/>
    </source>
</evidence>
<dbReference type="GO" id="GO:0005737">
    <property type="term" value="C:cytoplasm"/>
    <property type="evidence" value="ECO:0007669"/>
    <property type="project" value="InterPro"/>
</dbReference>
<dbReference type="Gene3D" id="3.40.720.10">
    <property type="entry name" value="Alkaline Phosphatase, subunit A"/>
    <property type="match status" value="1"/>
</dbReference>
<dbReference type="NCBIfam" id="TIGR01307">
    <property type="entry name" value="pgm_bpd_ind"/>
    <property type="match status" value="1"/>
</dbReference>
<dbReference type="CDD" id="cd16010">
    <property type="entry name" value="iPGM"/>
    <property type="match status" value="1"/>
</dbReference>
<feature type="binding site" evidence="11">
    <location>
        <position position="78"/>
    </location>
    <ligand>
        <name>Mn(2+)</name>
        <dbReference type="ChEBI" id="CHEBI:29035"/>
        <label>2</label>
    </ligand>
</feature>
<feature type="binding site" evidence="10">
    <location>
        <position position="205"/>
    </location>
    <ligand>
        <name>substrate</name>
    </ligand>
</feature>
<feature type="binding site" evidence="11">
    <location>
        <position position="23"/>
    </location>
    <ligand>
        <name>Mn(2+)</name>
        <dbReference type="ChEBI" id="CHEBI:29035"/>
        <label>2</label>
    </ligand>
</feature>
<evidence type="ECO:0000256" key="4">
    <source>
        <dbReference type="ARBA" id="ARBA00012026"/>
    </source>
</evidence>
<dbReference type="InterPro" id="IPR006124">
    <property type="entry name" value="Metalloenzyme"/>
</dbReference>
<accession>A0A5K1V4M5</accession>
<keyword evidence="5 11" id="KW-0479">Metal-binding</keyword>
<dbReference type="UniPathway" id="UPA00109">
    <property type="reaction ID" value="UER00186"/>
</dbReference>
<keyword evidence="6" id="KW-0324">Glycolysis</keyword>
<feature type="binding site" evidence="11">
    <location>
        <position position="499"/>
    </location>
    <ligand>
        <name>Mn(2+)</name>
        <dbReference type="ChEBI" id="CHEBI:29035"/>
        <label>1</label>
    </ligand>
</feature>
<feature type="binding site" evidence="11">
    <location>
        <position position="444"/>
    </location>
    <ligand>
        <name>Mn(2+)</name>
        <dbReference type="ChEBI" id="CHEBI:29035"/>
        <label>1</label>
    </ligand>
</feature>
<keyword evidence="8" id="KW-0413">Isomerase</keyword>
<dbReference type="VEuPathDB" id="AmoebaDB:EHI_050940"/>
<dbReference type="GO" id="GO:0006096">
    <property type="term" value="P:glycolytic process"/>
    <property type="evidence" value="ECO:0007669"/>
    <property type="project" value="UniProtKB-UniPathway"/>
</dbReference>
<gene>
    <name evidence="14" type="ORF">CL6EHI_050940</name>
</gene>
<dbReference type="Pfam" id="PF01676">
    <property type="entry name" value="Metalloenzyme"/>
    <property type="match status" value="1"/>
</dbReference>
<name>A0A5K1V4M5_ENTHI</name>